<evidence type="ECO:0000313" key="2">
    <source>
        <dbReference type="EMBL" id="CBY36469.1"/>
    </source>
</evidence>
<accession>E4YLV8</accession>
<sequence>MDSIVGEDPFRESSFWSPKFGDCDKGVTQMEISSTPDSLANKNIDTKLEMVNLLSQNVYATHLRFDVNNNLTRMDYFDFEKRTNVRVIEMKSLDAQFQIDMSTGSCKVSKLIESFDWIKNSGPESPSDLFGVPTGAFYNQPSDVRQNIYSDSWQDVYETTIDFGPAKGMNATCVAIYHYPGIWLTQQDNADMFNAETGMLLSYENQCHGNGSIQFQTSANNFGSRNRYFAEDEFDLTPCFASGAIGDSPIYDVIFSMTDLGHTLLRNHDFL</sequence>
<dbReference type="EMBL" id="FN654783">
    <property type="protein sequence ID" value="CBY36469.1"/>
    <property type="molecule type" value="Genomic_DNA"/>
</dbReference>
<evidence type="ECO:0000259" key="1">
    <source>
        <dbReference type="Pfam" id="PF25898"/>
    </source>
</evidence>
<dbReference type="Pfam" id="PF25898">
    <property type="entry name" value="LolA_2nd_metazoa"/>
    <property type="match status" value="1"/>
</dbReference>
<dbReference type="Proteomes" id="UP000011014">
    <property type="component" value="Unassembled WGS sequence"/>
</dbReference>
<protein>
    <recommendedName>
        <fullName evidence="1">LolA-like domain-containing protein</fullName>
    </recommendedName>
</protein>
<proteinExistence type="predicted"/>
<reference evidence="2" key="1">
    <citation type="journal article" date="2010" name="Science">
        <title>Plasticity of animal genome architecture unmasked by rapid evolution of a pelagic tunicate.</title>
        <authorList>
            <person name="Denoeud F."/>
            <person name="Henriet S."/>
            <person name="Mungpakdee S."/>
            <person name="Aury J.M."/>
            <person name="Da Silva C."/>
            <person name="Brinkmann H."/>
            <person name="Mikhaleva J."/>
            <person name="Olsen L.C."/>
            <person name="Jubin C."/>
            <person name="Canestro C."/>
            <person name="Bouquet J.M."/>
            <person name="Danks G."/>
            <person name="Poulain J."/>
            <person name="Campsteijn C."/>
            <person name="Adamski M."/>
            <person name="Cross I."/>
            <person name="Yadetie F."/>
            <person name="Muffato M."/>
            <person name="Louis A."/>
            <person name="Butcher S."/>
            <person name="Tsagkogeorga G."/>
            <person name="Konrad A."/>
            <person name="Singh S."/>
            <person name="Jensen M.F."/>
            <person name="Cong E.H."/>
            <person name="Eikeseth-Otteraa H."/>
            <person name="Noel B."/>
            <person name="Anthouard V."/>
            <person name="Porcel B.M."/>
            <person name="Kachouri-Lafond R."/>
            <person name="Nishino A."/>
            <person name="Ugolini M."/>
            <person name="Chourrout P."/>
            <person name="Nishida H."/>
            <person name="Aasland R."/>
            <person name="Huzurbazar S."/>
            <person name="Westhof E."/>
            <person name="Delsuc F."/>
            <person name="Lehrach H."/>
            <person name="Reinhardt R."/>
            <person name="Weissenbach J."/>
            <person name="Roy S.W."/>
            <person name="Artiguenave F."/>
            <person name="Postlethwait J.H."/>
            <person name="Manak J.R."/>
            <person name="Thompson E.M."/>
            <person name="Jaillon O."/>
            <person name="Du Pasquier L."/>
            <person name="Boudinot P."/>
            <person name="Liberles D.A."/>
            <person name="Volff J.N."/>
            <person name="Philippe H."/>
            <person name="Lenhard B."/>
            <person name="Roest Crollius H."/>
            <person name="Wincker P."/>
            <person name="Chourrout D."/>
        </authorList>
    </citation>
    <scope>NUCLEOTIDE SEQUENCE [LARGE SCALE GENOMIC DNA]</scope>
</reference>
<dbReference type="AlphaFoldDB" id="E4YLV8"/>
<organism evidence="2">
    <name type="scientific">Oikopleura dioica</name>
    <name type="common">Tunicate</name>
    <dbReference type="NCBI Taxonomy" id="34765"/>
    <lineage>
        <taxon>Eukaryota</taxon>
        <taxon>Metazoa</taxon>
        <taxon>Chordata</taxon>
        <taxon>Tunicata</taxon>
        <taxon>Appendicularia</taxon>
        <taxon>Copelata</taxon>
        <taxon>Oikopleuridae</taxon>
        <taxon>Oikopleura</taxon>
    </lineage>
</organism>
<feature type="domain" description="LolA-like" evidence="1">
    <location>
        <begin position="42"/>
        <end position="240"/>
    </location>
</feature>
<gene>
    <name evidence="2" type="ORF">GSOID_T00029477001</name>
</gene>
<name>E4YLV8_OIKDI</name>
<dbReference type="InterPro" id="IPR058831">
    <property type="entry name" value="LolA-like_dom_2nd"/>
</dbReference>